<gene>
    <name evidence="1" type="primary">WBGene00204164</name>
</gene>
<dbReference type="PANTHER" id="PTHR22941:SF26">
    <property type="entry name" value="SERPENTINE RECEPTOR, CLASS H"/>
    <property type="match status" value="1"/>
</dbReference>
<evidence type="ECO:0000313" key="1">
    <source>
        <dbReference type="EnsemblMetazoa" id="PPA31299.1"/>
    </source>
</evidence>
<reference evidence="2" key="1">
    <citation type="journal article" date="2008" name="Nat. Genet.">
        <title>The Pristionchus pacificus genome provides a unique perspective on nematode lifestyle and parasitism.</title>
        <authorList>
            <person name="Dieterich C."/>
            <person name="Clifton S.W."/>
            <person name="Schuster L.N."/>
            <person name="Chinwalla A."/>
            <person name="Delehaunty K."/>
            <person name="Dinkelacker I."/>
            <person name="Fulton L."/>
            <person name="Fulton R."/>
            <person name="Godfrey J."/>
            <person name="Minx P."/>
            <person name="Mitreva M."/>
            <person name="Roeseler W."/>
            <person name="Tian H."/>
            <person name="Witte H."/>
            <person name="Yang S.P."/>
            <person name="Wilson R.K."/>
            <person name="Sommer R.J."/>
        </authorList>
    </citation>
    <scope>NUCLEOTIDE SEQUENCE [LARGE SCALE GENOMIC DNA]</scope>
    <source>
        <strain evidence="2">PS312</strain>
    </source>
</reference>
<dbReference type="Pfam" id="PF10327">
    <property type="entry name" value="7TM_GPCR_Sri"/>
    <property type="match status" value="1"/>
</dbReference>
<name>A0A2A6D2F9_PRIPA</name>
<dbReference type="SUPFAM" id="SSF81321">
    <property type="entry name" value="Family A G protein-coupled receptor-like"/>
    <property type="match status" value="1"/>
</dbReference>
<evidence type="ECO:0000313" key="2">
    <source>
        <dbReference type="Proteomes" id="UP000005239"/>
    </source>
</evidence>
<dbReference type="Pfam" id="PF10318">
    <property type="entry name" value="7TM_GPCR_Srh"/>
    <property type="match status" value="1"/>
</dbReference>
<organism evidence="1 2">
    <name type="scientific">Pristionchus pacificus</name>
    <name type="common">Parasitic nematode worm</name>
    <dbReference type="NCBI Taxonomy" id="54126"/>
    <lineage>
        <taxon>Eukaryota</taxon>
        <taxon>Metazoa</taxon>
        <taxon>Ecdysozoa</taxon>
        <taxon>Nematoda</taxon>
        <taxon>Chromadorea</taxon>
        <taxon>Rhabditida</taxon>
        <taxon>Rhabditina</taxon>
        <taxon>Diplogasteromorpha</taxon>
        <taxon>Diplogasteroidea</taxon>
        <taxon>Neodiplogasteridae</taxon>
        <taxon>Pristionchus</taxon>
    </lineage>
</organism>
<dbReference type="PANTHER" id="PTHR22941">
    <property type="entry name" value="SERPENTINE RECEPTOR"/>
    <property type="match status" value="1"/>
</dbReference>
<proteinExistence type="predicted"/>
<dbReference type="InterPro" id="IPR019422">
    <property type="entry name" value="7TM_GPCR_serpentine_rcpt_Srh"/>
</dbReference>
<dbReference type="Proteomes" id="UP000005239">
    <property type="component" value="Unassembled WGS sequence"/>
</dbReference>
<dbReference type="AlphaFoldDB" id="A0A2A6D2F9"/>
<dbReference type="InterPro" id="IPR053220">
    <property type="entry name" value="Nematode_rcpt-like_serp_H"/>
</dbReference>
<keyword evidence="2" id="KW-1185">Reference proteome</keyword>
<dbReference type="EnsemblMetazoa" id="PPA31299.1">
    <property type="protein sequence ID" value="PPA31299.1"/>
    <property type="gene ID" value="WBGene00204164"/>
</dbReference>
<sequence length="438" mass="49409">MCAYRFIHLCTQFIGRNSQNFGQEKYDIDSTERPNASSDVDVTDFVKLPDILDCSRSRFRLFASRGVMRPEHSLQIHAVFKQIRHLFTVLSLVFAVPALAVIVLCFRKTTRRYAKLLALIVIIGVAADATLNFVWEPLMLLPEICVIRENPILPIPGSSHLYHEIWVQMMALNIPVFASCFLERHQKLADLWPMVSVSEANCYDRISFLCYAVAACTGLVTFSELWVGVTTMNVPLFFACFLERHQAVQSPFSRCLLPKTVRHGLLIAVLFTIISITLTLRRLADRWPVSVLGGSCFDYSLFMLFSAMGVVGLCAGTVVTALMSWHTLHTLRQASTLSETMKNFNTSMTKALIVQAIFPIFLILCPLLLSLIAVIMRMEGPLPFSACYLCMTIYALVHSLVQLTVSPMHRKKLKQILRREKGQRTVSTGERLFVSTSN</sequence>
<accession>A0A2A6D2F9</accession>
<reference evidence="1" key="2">
    <citation type="submission" date="2022-06" db="UniProtKB">
        <authorList>
            <consortium name="EnsemblMetazoa"/>
        </authorList>
    </citation>
    <scope>IDENTIFICATION</scope>
    <source>
        <strain evidence="1">PS312</strain>
    </source>
</reference>
<dbReference type="InterPro" id="IPR019429">
    <property type="entry name" value="7TM_GPCR_serpentine_rcpt_Sri"/>
</dbReference>
<accession>A0A8R1UKM0</accession>
<protein>
    <submittedName>
        <fullName evidence="1">G protein-coupled receptor</fullName>
    </submittedName>
</protein>